<dbReference type="AlphaFoldDB" id="A3BEY0"/>
<dbReference type="SUPFAM" id="SSF57667">
    <property type="entry name" value="beta-beta-alpha zinc fingers"/>
    <property type="match status" value="3"/>
</dbReference>
<dbReference type="Proteomes" id="UP000000763">
    <property type="component" value="Chromosome 6"/>
</dbReference>
<proteinExistence type="predicted"/>
<evidence type="ECO:0000313" key="5">
    <source>
        <dbReference type="EMBL" id="BAF20349.1"/>
    </source>
</evidence>
<dbReference type="InterPro" id="IPR013087">
    <property type="entry name" value="Znf_C2H2_type"/>
</dbReference>
<reference evidence="4" key="1">
    <citation type="submission" date="2001-06" db="EMBL/GenBank/DDBJ databases">
        <title>Oryza sativa nipponbare(GA3) genomic DNA, chromosome 6, PAC clone:P0550B04.</title>
        <authorList>
            <person name="Sasaki T."/>
            <person name="Matsumoto T."/>
            <person name="Yamamoto K."/>
        </authorList>
    </citation>
    <scope>NUCLEOTIDE SEQUENCE</scope>
</reference>
<evidence type="ECO:0000313" key="7">
    <source>
        <dbReference type="Proteomes" id="UP000000763"/>
    </source>
</evidence>
<dbReference type="InterPro" id="IPR040025">
    <property type="entry name" value="Znf622/Rei1/Reh1"/>
</dbReference>
<dbReference type="PANTHER" id="PTHR13182">
    <property type="entry name" value="ZINC FINGER PROTEIN 622"/>
    <property type="match status" value="1"/>
</dbReference>
<dbReference type="HOGENOM" id="CLU_018787_0_0_1"/>
<feature type="domain" description="C2H2-type" evidence="3">
    <location>
        <begin position="67"/>
        <end position="96"/>
    </location>
</feature>
<keyword evidence="1" id="KW-0862">Zinc</keyword>
<evidence type="ECO:0000259" key="3">
    <source>
        <dbReference type="PROSITE" id="PS50157"/>
    </source>
</evidence>
<reference evidence="5" key="4">
    <citation type="journal article" date="2006" name="Nucleic Acids Res.">
        <title>The Rice Annotation Project Database (RAP-DB): hub for Oryza sativa ssp. japonica genome information.</title>
        <authorList>
            <person name="Ohyanagi H."/>
            <person name="Tanaka T."/>
            <person name="Sakai H."/>
            <person name="Shigemoto Y."/>
            <person name="Yamaguchi K."/>
            <person name="Habara T."/>
            <person name="Fujii Y."/>
            <person name="Antonio B.A."/>
            <person name="Nagamura Y."/>
            <person name="Imanishi T."/>
            <person name="Ikeo K."/>
            <person name="Itoh T."/>
            <person name="Gojobori T."/>
            <person name="Sasaki T."/>
        </authorList>
    </citation>
    <scope>NUCLEOTIDE SEQUENCE</scope>
</reference>
<reference evidence="5 7" key="2">
    <citation type="journal article" date="2005" name="Nature">
        <title>The map-based sequence of the rice genome.</title>
        <authorList>
            <consortium name="International rice genome sequencing project (IRGSP)"/>
            <person name="Matsumoto T."/>
            <person name="Wu J."/>
            <person name="Kanamori H."/>
            <person name="Katayose Y."/>
            <person name="Fujisawa M."/>
            <person name="Namiki N."/>
            <person name="Mizuno H."/>
            <person name="Yamamoto K."/>
            <person name="Antonio B.A."/>
            <person name="Baba T."/>
            <person name="Sakata K."/>
            <person name="Nagamura Y."/>
            <person name="Aoki H."/>
            <person name="Arikawa K."/>
            <person name="Arita K."/>
            <person name="Bito T."/>
            <person name="Chiden Y."/>
            <person name="Fujitsuka N."/>
            <person name="Fukunaka R."/>
            <person name="Hamada M."/>
            <person name="Harada C."/>
            <person name="Hayashi A."/>
            <person name="Hijishita S."/>
            <person name="Honda M."/>
            <person name="Hosokawa S."/>
            <person name="Ichikawa Y."/>
            <person name="Idonuma A."/>
            <person name="Iijima M."/>
            <person name="Ikeda M."/>
            <person name="Ikeno M."/>
            <person name="Ito K."/>
            <person name="Ito S."/>
            <person name="Ito T."/>
            <person name="Ito Y."/>
            <person name="Ito Y."/>
            <person name="Iwabuchi A."/>
            <person name="Kamiya K."/>
            <person name="Karasawa W."/>
            <person name="Kurita K."/>
            <person name="Katagiri S."/>
            <person name="Kikuta A."/>
            <person name="Kobayashi H."/>
            <person name="Kobayashi N."/>
            <person name="Machita K."/>
            <person name="Maehara T."/>
            <person name="Masukawa M."/>
            <person name="Mizubayashi T."/>
            <person name="Mukai Y."/>
            <person name="Nagasaki H."/>
            <person name="Nagata Y."/>
            <person name="Naito S."/>
            <person name="Nakashima M."/>
            <person name="Nakama Y."/>
            <person name="Nakamichi Y."/>
            <person name="Nakamura M."/>
            <person name="Meguro A."/>
            <person name="Negishi M."/>
            <person name="Ohta I."/>
            <person name="Ohta T."/>
            <person name="Okamoto M."/>
            <person name="Ono N."/>
            <person name="Saji S."/>
            <person name="Sakaguchi M."/>
            <person name="Sakai K."/>
            <person name="Shibata M."/>
            <person name="Shimokawa T."/>
            <person name="Song J."/>
            <person name="Takazaki Y."/>
            <person name="Terasawa K."/>
            <person name="Tsugane M."/>
            <person name="Tsuji K."/>
            <person name="Ueda S."/>
            <person name="Waki K."/>
            <person name="Yamagata H."/>
            <person name="Yamamoto M."/>
            <person name="Yamamoto S."/>
            <person name="Yamane H."/>
            <person name="Yoshiki S."/>
            <person name="Yoshihara R."/>
            <person name="Yukawa K."/>
            <person name="Zhong H."/>
            <person name="Yano M."/>
            <person name="Yuan Q."/>
            <person name="Ouyang S."/>
            <person name="Liu J."/>
            <person name="Jones K.M."/>
            <person name="Gansberger K."/>
            <person name="Moffat K."/>
            <person name="Hill J."/>
            <person name="Bera J."/>
            <person name="Fadrosh D."/>
            <person name="Jin S."/>
            <person name="Johri S."/>
            <person name="Kim M."/>
            <person name="Overton L."/>
            <person name="Reardon M."/>
            <person name="Tsitrin T."/>
            <person name="Vuong H."/>
            <person name="Weaver B."/>
            <person name="Ciecko A."/>
            <person name="Tallon L."/>
            <person name="Jackson J."/>
            <person name="Pai G."/>
            <person name="Aken S.V."/>
            <person name="Utterback T."/>
            <person name="Reidmuller S."/>
            <person name="Feldblyum T."/>
            <person name="Hsiao J."/>
            <person name="Zismann V."/>
            <person name="Iobst S."/>
            <person name="de Vazeille A.R."/>
            <person name="Buell C.R."/>
            <person name="Ying K."/>
            <person name="Li Y."/>
            <person name="Lu T."/>
            <person name="Huang Y."/>
            <person name="Zhao Q."/>
            <person name="Feng Q."/>
            <person name="Zhang L."/>
            <person name="Zhu J."/>
            <person name="Weng Q."/>
            <person name="Mu J."/>
            <person name="Lu Y."/>
            <person name="Fan D."/>
            <person name="Liu Y."/>
            <person name="Guan J."/>
            <person name="Zhang Y."/>
            <person name="Yu S."/>
            <person name="Liu X."/>
            <person name="Zhang Y."/>
            <person name="Hong G."/>
            <person name="Han B."/>
            <person name="Choisne N."/>
            <person name="Demange N."/>
            <person name="Orjeda G."/>
            <person name="Samain S."/>
            <person name="Cattolico L."/>
            <person name="Pelletier E."/>
            <person name="Couloux A."/>
            <person name="Segurens B."/>
            <person name="Wincker P."/>
            <person name="D'Hont A."/>
            <person name="Scarpelli C."/>
            <person name="Weissenbach J."/>
            <person name="Salanoubat M."/>
            <person name="Quetier F."/>
            <person name="Yu Y."/>
            <person name="Kim H.R."/>
            <person name="Rambo T."/>
            <person name="Currie J."/>
            <person name="Collura K."/>
            <person name="Luo M."/>
            <person name="Yang T."/>
            <person name="Ammiraju J.S.S."/>
            <person name="Engler F."/>
            <person name="Soderlund C."/>
            <person name="Wing R.A."/>
            <person name="Palmer L.E."/>
            <person name="de la Bastide M."/>
            <person name="Spiegel L."/>
            <person name="Nascimento L."/>
            <person name="Zutavern T."/>
            <person name="O'Shaughnessy A."/>
            <person name="Dike S."/>
            <person name="Dedhia N."/>
            <person name="Preston R."/>
            <person name="Balija V."/>
            <person name="McCombie W.R."/>
            <person name="Chow T."/>
            <person name="Chen H."/>
            <person name="Chung M."/>
            <person name="Chen C."/>
            <person name="Shaw J."/>
            <person name="Wu H."/>
            <person name="Hsiao K."/>
            <person name="Chao Y."/>
            <person name="Chu M."/>
            <person name="Cheng C."/>
            <person name="Hour A."/>
            <person name="Lee P."/>
            <person name="Lin S."/>
            <person name="Lin Y."/>
            <person name="Liou J."/>
            <person name="Liu S."/>
            <person name="Hsing Y."/>
            <person name="Raghuvanshi S."/>
            <person name="Mohanty A."/>
            <person name="Bharti A.K."/>
            <person name="Gaur A."/>
            <person name="Gupta V."/>
            <person name="Kumar D."/>
            <person name="Ravi V."/>
            <person name="Vij S."/>
            <person name="Kapur A."/>
            <person name="Khurana P."/>
            <person name="Khurana P."/>
            <person name="Khurana J.P."/>
            <person name="Tyagi A.K."/>
            <person name="Gaikwad K."/>
            <person name="Singh A."/>
            <person name="Dalal V."/>
            <person name="Srivastava S."/>
            <person name="Dixit A."/>
            <person name="Pal A.K."/>
            <person name="Ghazi I.A."/>
            <person name="Yadav M."/>
            <person name="Pandit A."/>
            <person name="Bhargava A."/>
            <person name="Sureshbabu K."/>
            <person name="Batra K."/>
            <person name="Sharma T.R."/>
            <person name="Mohapatra T."/>
            <person name="Singh N.K."/>
            <person name="Messing J."/>
            <person name="Nelson A.B."/>
            <person name="Fuks G."/>
            <person name="Kavchok S."/>
            <person name="Keizer G."/>
            <person name="Linton E."/>
            <person name="Llaca V."/>
            <person name="Song R."/>
            <person name="Tanyolac B."/>
            <person name="Young S."/>
            <person name="Ho-Il K."/>
            <person name="Hahn J.H."/>
            <person name="Sangsakoo G."/>
            <person name="Vanavichit A."/>
            <person name="de Mattos Luiz.A.T."/>
            <person name="Zimmer P.D."/>
            <person name="Malone G."/>
            <person name="Dellagostin O."/>
            <person name="de Oliveira A.C."/>
            <person name="Bevan M."/>
            <person name="Bancroft I."/>
            <person name="Minx P."/>
            <person name="Cordum H."/>
            <person name="Wilson R."/>
            <person name="Cheng Z."/>
            <person name="Jin W."/>
            <person name="Jiang J."/>
            <person name="Leong S.A."/>
            <person name="Iwama H."/>
            <person name="Gojobori T."/>
            <person name="Itoh T."/>
            <person name="Niimura Y."/>
            <person name="Fujii Y."/>
            <person name="Habara T."/>
            <person name="Sakai H."/>
            <person name="Sato Y."/>
            <person name="Wilson G."/>
            <person name="Kumar K."/>
            <person name="McCouch S."/>
            <person name="Juretic N."/>
            <person name="Hoen D."/>
            <person name="Wright S."/>
            <person name="Bruskiewich R."/>
            <person name="Bureau T."/>
            <person name="Miyao A."/>
            <person name="Hirochika H."/>
            <person name="Nishikawa T."/>
            <person name="Kadowaki K."/>
            <person name="Sugiura M."/>
            <person name="Burr B."/>
            <person name="Sasaki T."/>
        </authorList>
    </citation>
    <scope>NUCLEOTIDE SEQUENCE [LARGE SCALE GENOMIC DNA]</scope>
    <source>
        <strain evidence="7">cv. Nipponbare</strain>
    </source>
</reference>
<dbReference type="OMA" id="WTQTQQQ"/>
<dbReference type="PROSITE" id="PS50157">
    <property type="entry name" value="ZINC_FINGER_C2H2_2"/>
    <property type="match status" value="1"/>
</dbReference>
<name>A3BEY0_ORYSJ</name>
<evidence type="ECO:0000313" key="6">
    <source>
        <dbReference type="EMBL" id="EAZ38119.1"/>
    </source>
</evidence>
<feature type="compositionally biased region" description="Acidic residues" evidence="2">
    <location>
        <begin position="124"/>
        <end position="143"/>
    </location>
</feature>
<reference evidence="5" key="6">
    <citation type="journal article" date="2008" name="Nucleic Acids Res.">
        <title>The Rice Annotation Project Database (RAP-DB): 2008 update.</title>
        <authorList>
            <consortium name="The Rice Annotation Project (RAP)"/>
            <person name="Tanaka T."/>
            <person name="Antonio B.A."/>
            <person name="Kikuchi S."/>
            <person name="Matsumoto T."/>
            <person name="Nagamura Y."/>
            <person name="Numa H."/>
            <person name="Sakai H."/>
            <person name="Wu J."/>
            <person name="Itoh T."/>
            <person name="Sasaki T."/>
            <person name="Aono R."/>
            <person name="Fujii Y."/>
            <person name="Habara T."/>
            <person name="Harada E."/>
            <person name="Kanno M."/>
            <person name="Kawahara Y."/>
            <person name="Kawashima H."/>
            <person name="Kubooka H."/>
            <person name="Matsuya A."/>
            <person name="Nakaoka H."/>
            <person name="Saichi N."/>
            <person name="Sanbonmatsu R."/>
            <person name="Sato Y."/>
            <person name="Shinso Y."/>
            <person name="Suzuki M."/>
            <person name="Takeda J."/>
            <person name="Tanino M."/>
            <person name="Todokoro F."/>
            <person name="Yamaguchi K."/>
            <person name="Yamamoto N."/>
            <person name="Yamasaki C."/>
            <person name="Imanishi T."/>
            <person name="Okido T."/>
            <person name="Tada M."/>
            <person name="Ikeo K."/>
            <person name="Tateno Y."/>
            <person name="Gojobori T."/>
            <person name="Lin Y.C."/>
            <person name="Wei F.J."/>
            <person name="Hsing Y.I."/>
            <person name="Zhao Q."/>
            <person name="Han B."/>
            <person name="Kramer M.R."/>
            <person name="McCombie R.W."/>
            <person name="Lonsdale D."/>
            <person name="O'Donovan C.C."/>
            <person name="Whitfield E.J."/>
            <person name="Apweiler R."/>
            <person name="Koyanagi K.O."/>
            <person name="Khurana J.P."/>
            <person name="Raghuvanshi S."/>
            <person name="Singh N.K."/>
            <person name="Tyagi A.K."/>
            <person name="Haberer G."/>
            <person name="Fujisawa M."/>
            <person name="Hosokawa S."/>
            <person name="Ito Y."/>
            <person name="Ikawa H."/>
            <person name="Shibata M."/>
            <person name="Yamamoto M."/>
            <person name="Bruskiewich R.M."/>
            <person name="Hoen D.R."/>
            <person name="Bureau TE."/>
            <person name="Namiki N."/>
            <person name="Ohyanagi H."/>
            <person name="Sakai Y."/>
            <person name="Nobushima S."/>
            <person name="Sakata K."/>
            <person name="Barrero R.A."/>
            <person name="Sato Y."/>
            <person name="Souvorov A."/>
            <person name="Smith-White B."/>
            <person name="Tatusova T."/>
            <person name="An S."/>
            <person name="An G."/>
            <person name="OOta S."/>
            <person name="Fuks G."/>
            <person name="Messing J."/>
            <person name="Christie K.R."/>
            <person name="Lieberherr D."/>
            <person name="Kim H."/>
            <person name="Zuccolo A."/>
            <person name="Wing R.A."/>
            <person name="Nobuta K."/>
            <person name="Green P.J."/>
            <person name="Lu C."/>
            <person name="Meyers BC."/>
            <person name="Chaparro C."/>
            <person name="Piegu B."/>
            <person name="Panaud O."/>
            <person name="Echeverria M."/>
        </authorList>
    </citation>
    <scope>NUCLEOTIDE SEQUENCE</scope>
</reference>
<dbReference type="EMBL" id="CM000143">
    <property type="protein sequence ID" value="EAZ38119.1"/>
    <property type="molecule type" value="Genomic_DNA"/>
</dbReference>
<dbReference type="KEGG" id="osa:4341920"/>
<dbReference type="OrthoDB" id="19329at2759"/>
<dbReference type="KEGG" id="dosa:Os06g0693500"/>
<reference evidence="6" key="3">
    <citation type="journal article" date="2005" name="PLoS Biol.">
        <title>The genomes of Oryza sativa: a history of duplications.</title>
        <authorList>
            <person name="Yu J."/>
            <person name="Wang J."/>
            <person name="Lin W."/>
            <person name="Li S."/>
            <person name="Li H."/>
            <person name="Zhou J."/>
            <person name="Ni P."/>
            <person name="Dong W."/>
            <person name="Hu S."/>
            <person name="Zeng C."/>
            <person name="Zhang J."/>
            <person name="Zhang Y."/>
            <person name="Li R."/>
            <person name="Xu Z."/>
            <person name="Li S."/>
            <person name="Li X."/>
            <person name="Zheng H."/>
            <person name="Cong L."/>
            <person name="Lin L."/>
            <person name="Yin J."/>
            <person name="Geng J."/>
            <person name="Li G."/>
            <person name="Shi J."/>
            <person name="Liu J."/>
            <person name="Lv H."/>
            <person name="Li J."/>
            <person name="Wang J."/>
            <person name="Deng Y."/>
            <person name="Ran L."/>
            <person name="Shi X."/>
            <person name="Wang X."/>
            <person name="Wu Q."/>
            <person name="Li C."/>
            <person name="Ren X."/>
            <person name="Wang J."/>
            <person name="Wang X."/>
            <person name="Li D."/>
            <person name="Liu D."/>
            <person name="Zhang X."/>
            <person name="Ji Z."/>
            <person name="Zhao W."/>
            <person name="Sun Y."/>
            <person name="Zhang Z."/>
            <person name="Bao J."/>
            <person name="Han Y."/>
            <person name="Dong L."/>
            <person name="Ji J."/>
            <person name="Chen P."/>
            <person name="Wu S."/>
            <person name="Liu J."/>
            <person name="Xiao Y."/>
            <person name="Bu D."/>
            <person name="Tan J."/>
            <person name="Yang L."/>
            <person name="Ye C."/>
            <person name="Zhang J."/>
            <person name="Xu J."/>
            <person name="Zhou Y."/>
            <person name="Yu Y."/>
            <person name="Zhang B."/>
            <person name="Zhuang S."/>
            <person name="Wei H."/>
            <person name="Liu B."/>
            <person name="Lei M."/>
            <person name="Yu H."/>
            <person name="Li Y."/>
            <person name="Xu H."/>
            <person name="Wei S."/>
            <person name="He X."/>
            <person name="Fang L."/>
            <person name="Zhang Z."/>
            <person name="Zhang Y."/>
            <person name="Huang X."/>
            <person name="Su Z."/>
            <person name="Tong W."/>
            <person name="Li J."/>
            <person name="Tong Z."/>
            <person name="Li S."/>
            <person name="Ye J."/>
            <person name="Wang L."/>
            <person name="Fang L."/>
            <person name="Lei T."/>
            <person name="Chen C."/>
            <person name="Chen H."/>
            <person name="Xu Z."/>
            <person name="Li H."/>
            <person name="Huang H."/>
            <person name="Zhang F."/>
            <person name="Xu H."/>
            <person name="Li N."/>
            <person name="Zhao C."/>
            <person name="Li S."/>
            <person name="Dong L."/>
            <person name="Huang Y."/>
            <person name="Li L."/>
            <person name="Xi Y."/>
            <person name="Qi Q."/>
            <person name="Li W."/>
            <person name="Zhang B."/>
            <person name="Hu W."/>
            <person name="Zhang Y."/>
            <person name="Tian X."/>
            <person name="Jiao Y."/>
            <person name="Liang X."/>
            <person name="Jin J."/>
            <person name="Gao L."/>
            <person name="Zheng W."/>
            <person name="Hao B."/>
            <person name="Liu S."/>
            <person name="Wang W."/>
            <person name="Yuan L."/>
            <person name="Cao M."/>
            <person name="McDermott J."/>
            <person name="Samudrala R."/>
            <person name="Wang J."/>
            <person name="Wong G.K."/>
            <person name="Yang H."/>
        </authorList>
    </citation>
    <scope>NUCLEOTIDE SEQUENCE [LARGE SCALE GENOMIC DNA]</scope>
</reference>
<accession>A3BEY0</accession>
<dbReference type="InterPro" id="IPR041661">
    <property type="entry name" value="ZN622/Rei1/Reh1_Znf-C2H2"/>
</dbReference>
<dbReference type="GO" id="GO:0042273">
    <property type="term" value="P:ribosomal large subunit biogenesis"/>
    <property type="evidence" value="ECO:0007669"/>
    <property type="project" value="UniProtKB-ARBA"/>
</dbReference>
<evidence type="ECO:0000313" key="4">
    <source>
        <dbReference type="EMBL" id="BAD53867.1"/>
    </source>
</evidence>
<organism evidence="4 7">
    <name type="scientific">Oryza sativa subsp. japonica</name>
    <name type="common">Rice</name>
    <dbReference type="NCBI Taxonomy" id="39947"/>
    <lineage>
        <taxon>Eukaryota</taxon>
        <taxon>Viridiplantae</taxon>
        <taxon>Streptophyta</taxon>
        <taxon>Embryophyta</taxon>
        <taxon>Tracheophyta</taxon>
        <taxon>Spermatophyta</taxon>
        <taxon>Magnoliopsida</taxon>
        <taxon>Liliopsida</taxon>
        <taxon>Poales</taxon>
        <taxon>Poaceae</taxon>
        <taxon>BOP clade</taxon>
        <taxon>Oryzoideae</taxon>
        <taxon>Oryzeae</taxon>
        <taxon>Oryzinae</taxon>
        <taxon>Oryza</taxon>
        <taxon>Oryza sativa</taxon>
    </lineage>
</organism>
<keyword evidence="1" id="KW-0479">Metal-binding</keyword>
<keyword evidence="1" id="KW-0863">Zinc-finger</keyword>
<evidence type="ECO:0000256" key="2">
    <source>
        <dbReference type="SAM" id="MobiDB-lite"/>
    </source>
</evidence>
<evidence type="ECO:0000256" key="1">
    <source>
        <dbReference type="PROSITE-ProRule" id="PRU00042"/>
    </source>
</evidence>
<dbReference type="InterPro" id="IPR036236">
    <property type="entry name" value="Znf_C2H2_sf"/>
</dbReference>
<gene>
    <name evidence="5" type="ordered locus">Os06g0693500</name>
    <name evidence="6" type="ORF">OsJ_22468</name>
    <name evidence="4" type="ORF">P0550B04.17</name>
</gene>
<dbReference type="PANTHER" id="PTHR13182:SF8">
    <property type="entry name" value="CYTOPLASMIC 60S SUBUNIT BIOGENESIS FACTOR ZNF622"/>
    <property type="match status" value="1"/>
</dbReference>
<sequence length="399" mass="45152">MPTVTCNACNAGFDDEEQQRLHYRSEWHRYNLKRKVAGVPGVTEALFLARQTALAEGSNSDSTPMLYSCALCGKEYRSSKAHAQHLNSRSHLMKASQEPNASIAGITIVKPRPERVQRRAPSAVEEDEDEDEEEEWVEVDPSELESTSEMQVDEHSSKSDDEIDEFEELDPTFCFMCDLEHDTIENCMVHMHKKHGFFIPDSEYLKDPNGLLIYVGLKVKRDFICLYCNDRCQPFQSLEAVRKHMDAKGHCKVRYGDGGDDEDADLEDFYDYSSSYADVEGKELVAADDKDNIELGSGGAELVITNKSEKGTRVRTLGSREFIRYYRQKPRPSVATDRALALSLASSYKSMGLVTVQSKEQVVRLKVLRAMNKTGVETMRTKIGMKSNVIRNLPKNCPY</sequence>
<protein>
    <submittedName>
        <fullName evidence="5">Os06g0693500 protein</fullName>
    </submittedName>
    <submittedName>
        <fullName evidence="4">Zinc finger protein-like</fullName>
    </submittedName>
</protein>
<reference evidence="7" key="7">
    <citation type="journal article" date="2008" name="Nucleic Acids Res.">
        <title>The rice annotation project database (RAP-DB): 2008 update.</title>
        <authorList>
            <consortium name="The rice annotation project (RAP)"/>
        </authorList>
    </citation>
    <scope>GENOME REANNOTATION</scope>
    <source>
        <strain evidence="7">cv. Nipponbare</strain>
    </source>
</reference>
<dbReference type="GO" id="GO:0008270">
    <property type="term" value="F:zinc ion binding"/>
    <property type="evidence" value="ECO:0007669"/>
    <property type="project" value="UniProtKB-KW"/>
</dbReference>
<reference evidence="5" key="10">
    <citation type="submission" date="2012-08" db="EMBL/GenBank/DDBJ databases">
        <title>The Second Rice Annotation Project Meeting (RAP2).</title>
        <authorList>
            <consortium name="The Rice Annotation Project (RAP)"/>
        </authorList>
    </citation>
    <scope>NUCLEOTIDE SEQUENCE</scope>
</reference>
<dbReference type="Gramene" id="Os06t0693500-01">
    <property type="protein sequence ID" value="Os06t0693500-01"/>
    <property type="gene ID" value="Os06g0693500"/>
</dbReference>
<dbReference type="EMBL" id="AP003770">
    <property type="protein sequence ID" value="BAD53867.1"/>
    <property type="molecule type" value="Genomic_DNA"/>
</dbReference>
<dbReference type="Pfam" id="PF12756">
    <property type="entry name" value="zf-C2H2_2"/>
    <property type="match status" value="1"/>
</dbReference>
<reference evidence="5" key="5">
    <citation type="journal article" date="2007" name="Genome Res.">
        <title>Curated Genome Annotation of Oryza sativa ssp. japonica and Comparative Genome Analysis with Arabidopsis thaliana.</title>
        <authorList>
            <consortium name="The Rice Annotation Project (RAP)"/>
            <person name="Itoh T."/>
            <person name="Tanaka T."/>
            <person name="Barrero R.A."/>
            <person name="Yamasaki C."/>
            <person name="Fujii Y."/>
            <person name="Hilton P.B."/>
            <person name="Antonio B.A."/>
            <person name="Aono H."/>
            <person name="Apweiler R."/>
            <person name="Bruskiewich R."/>
            <person name="Bureau T."/>
            <person name="Burr F."/>
            <person name="Costa de Oliveira A."/>
            <person name="Fuks G."/>
            <person name="Habara T."/>
            <person name="Haberer G."/>
            <person name="Han B."/>
            <person name="Harada E."/>
            <person name="Hiraki A.T."/>
            <person name="Hirochika H."/>
            <person name="Hoen D."/>
            <person name="Hokari H."/>
            <person name="Hosokawa S."/>
            <person name="Hsing Y."/>
            <person name="Ikawa H."/>
            <person name="Ikeo K."/>
            <person name="Imanishi T."/>
            <person name="Ito Y."/>
            <person name="Jaiswal P."/>
            <person name="Kanno M."/>
            <person name="Kawahara Y."/>
            <person name="Kawamura T."/>
            <person name="Kawashima H."/>
            <person name="Khurana J.P."/>
            <person name="Kikuchi S."/>
            <person name="Komatsu S."/>
            <person name="Koyanagi K.O."/>
            <person name="Kubooka H."/>
            <person name="Lieberherr D."/>
            <person name="Lin Y.C."/>
            <person name="Lonsdale D."/>
            <person name="Matsumoto T."/>
            <person name="Matsuya A."/>
            <person name="McCombie W.R."/>
            <person name="Messing J."/>
            <person name="Miyao A."/>
            <person name="Mulder N."/>
            <person name="Nagamura Y."/>
            <person name="Nam J."/>
            <person name="Namiki N."/>
            <person name="Numa H."/>
            <person name="Nurimoto S."/>
            <person name="O'donovan C."/>
            <person name="Ohyanagi H."/>
            <person name="Okido T."/>
            <person name="Oota S."/>
            <person name="Osato N."/>
            <person name="Palmer L.E."/>
            <person name="Quetier F."/>
            <person name="Raghuvanshi S."/>
            <person name="Saichi N."/>
            <person name="Sakai H."/>
            <person name="Sakai Y."/>
            <person name="Sakata K."/>
            <person name="Sakurai T."/>
            <person name="Sato F."/>
            <person name="Sato Y."/>
            <person name="Schoof H."/>
            <person name="Seki M."/>
            <person name="Shibata M."/>
            <person name="Shimizu Y."/>
            <person name="Shinozaki K."/>
            <person name="Shinso Y."/>
            <person name="Singh N.K."/>
            <person name="Smith-White B."/>
            <person name="Takeda J."/>
            <person name="Tanino M."/>
            <person name="Tatusova T."/>
            <person name="Thongjuea S."/>
            <person name="Todokoro F."/>
            <person name="Tsugane M."/>
            <person name="Tyagi A.K."/>
            <person name="Vanavichit A."/>
            <person name="Wang A."/>
            <person name="Wing R.A."/>
            <person name="Yamaguchi K."/>
            <person name="Yamamoto M."/>
            <person name="Yamamoto N."/>
            <person name="Yu Y."/>
            <person name="Zhang H."/>
            <person name="Zhao Q."/>
            <person name="Higo K."/>
            <person name="Burr B."/>
            <person name="Gojobori T."/>
            <person name="Sasaki T."/>
        </authorList>
    </citation>
    <scope>NUCLEOTIDE SEQUENCE</scope>
</reference>
<feature type="region of interest" description="Disordered" evidence="2">
    <location>
        <begin position="114"/>
        <end position="161"/>
    </location>
</feature>
<reference evidence="6" key="8">
    <citation type="submission" date="2008-12" db="EMBL/GenBank/DDBJ databases">
        <title>Improved gene annotation of the rice (Oryza sativa) genomes.</title>
        <authorList>
            <person name="Wang J."/>
            <person name="Li R."/>
            <person name="Fan W."/>
            <person name="Huang Q."/>
            <person name="Zhang J."/>
            <person name="Zhou Y."/>
            <person name="Hu Y."/>
            <person name="Zi S."/>
            <person name="Li J."/>
            <person name="Ni P."/>
            <person name="Zheng H."/>
            <person name="Zhang Y."/>
            <person name="Zhao M."/>
            <person name="Hao Q."/>
            <person name="McDermott J."/>
            <person name="Samudrala R."/>
            <person name="Kristiansen K."/>
            <person name="Wong G.K.-S."/>
        </authorList>
    </citation>
    <scope>NUCLEOTIDE SEQUENCE</scope>
</reference>
<dbReference type="EMBL" id="AP008212">
    <property type="protein sequence ID" value="BAF20349.1"/>
    <property type="molecule type" value="Genomic_DNA"/>
</dbReference>
<dbReference type="PROSITE" id="PS00028">
    <property type="entry name" value="ZINC_FINGER_C2H2_1"/>
    <property type="match status" value="2"/>
</dbReference>
<reference evidence="5" key="9">
    <citation type="submission" date="2012-08" db="EMBL/GenBank/DDBJ databases">
        <title>Oryza sativa nipponbare(GA3) genomic DNA, chromosome 6.</title>
        <authorList>
            <consortium name="IRGSP(International Rice Genome Sequencing Project)"/>
        </authorList>
    </citation>
    <scope>NUCLEOTIDE SEQUENCE</scope>
</reference>
<dbReference type="Proteomes" id="UP000007752">
    <property type="component" value="Chromosome 6"/>
</dbReference>
<dbReference type="SMART" id="SM00355">
    <property type="entry name" value="ZnF_C2H2"/>
    <property type="match status" value="4"/>
</dbReference>
<dbReference type="Pfam" id="PF12874">
    <property type="entry name" value="zf-met"/>
    <property type="match status" value="1"/>
</dbReference>